<dbReference type="PROSITE" id="PS51372">
    <property type="entry name" value="PRD_2"/>
    <property type="match status" value="2"/>
</dbReference>
<evidence type="ECO:0000259" key="7">
    <source>
        <dbReference type="PROSITE" id="PS51099"/>
    </source>
</evidence>
<keyword evidence="10" id="KW-1185">Reference proteome</keyword>
<dbReference type="Pfam" id="PF00359">
    <property type="entry name" value="PTS_EIIA_2"/>
    <property type="match status" value="1"/>
</dbReference>
<dbReference type="RefSeq" id="WP_155219893.1">
    <property type="nucleotide sequence ID" value="NZ_WNHB01000017.1"/>
</dbReference>
<evidence type="ECO:0000256" key="3">
    <source>
        <dbReference type="ARBA" id="ARBA00023015"/>
    </source>
</evidence>
<reference evidence="9 10" key="1">
    <citation type="submission" date="2019-11" db="EMBL/GenBank/DDBJ databases">
        <title>Terrilactibacillus tamarindus sp. nov. BCM23-1 isolated from bark of Tamarindus indica.</title>
        <authorList>
            <person name="Kingkaew E."/>
            <person name="Tanasupawat S."/>
        </authorList>
    </citation>
    <scope>NUCLEOTIDE SEQUENCE [LARGE SCALE GENOMIC DNA]</scope>
    <source>
        <strain evidence="9 10">BCM23-1</strain>
    </source>
</reference>
<evidence type="ECO:0000313" key="10">
    <source>
        <dbReference type="Proteomes" id="UP000440978"/>
    </source>
</evidence>
<dbReference type="PROSITE" id="PS51099">
    <property type="entry name" value="PTS_EIIB_TYPE_2"/>
    <property type="match status" value="1"/>
</dbReference>
<keyword evidence="5" id="KW-0804">Transcription</keyword>
<dbReference type="SUPFAM" id="SSF52794">
    <property type="entry name" value="PTS system IIB component-like"/>
    <property type="match status" value="1"/>
</dbReference>
<dbReference type="OrthoDB" id="9776005at2"/>
<comment type="caution">
    <text evidence="9">The sequence shown here is derived from an EMBL/GenBank/DDBJ whole genome shotgun (WGS) entry which is preliminary data.</text>
</comment>
<evidence type="ECO:0000256" key="4">
    <source>
        <dbReference type="ARBA" id="ARBA00023159"/>
    </source>
</evidence>
<evidence type="ECO:0000313" key="9">
    <source>
        <dbReference type="EMBL" id="MTT32569.1"/>
    </source>
</evidence>
<evidence type="ECO:0000259" key="8">
    <source>
        <dbReference type="PROSITE" id="PS51372"/>
    </source>
</evidence>
<organism evidence="9 10">
    <name type="scientific">Terrilactibacillus tamarindi</name>
    <dbReference type="NCBI Taxonomy" id="2599694"/>
    <lineage>
        <taxon>Bacteria</taxon>
        <taxon>Bacillati</taxon>
        <taxon>Bacillota</taxon>
        <taxon>Bacilli</taxon>
        <taxon>Bacillales</taxon>
        <taxon>Bacillaceae</taxon>
        <taxon>Terrilactibacillus</taxon>
    </lineage>
</organism>
<dbReference type="InterPro" id="IPR007737">
    <property type="entry name" value="Mga_HTH"/>
</dbReference>
<dbReference type="SUPFAM" id="SSF63520">
    <property type="entry name" value="PTS-regulatory domain, PRD"/>
    <property type="match status" value="2"/>
</dbReference>
<dbReference type="CDD" id="cd05568">
    <property type="entry name" value="PTS_IIB_bgl_like"/>
    <property type="match status" value="1"/>
</dbReference>
<protein>
    <submittedName>
        <fullName evidence="9">PRD domain-containing protein</fullName>
    </submittedName>
</protein>
<dbReference type="EMBL" id="WNHB01000017">
    <property type="protein sequence ID" value="MTT32569.1"/>
    <property type="molecule type" value="Genomic_DNA"/>
</dbReference>
<dbReference type="InterPro" id="IPR013196">
    <property type="entry name" value="HTH_11"/>
</dbReference>
<dbReference type="AlphaFoldDB" id="A0A6N8CQR1"/>
<keyword evidence="3" id="KW-0805">Transcription regulation</keyword>
<dbReference type="InterPro" id="IPR036388">
    <property type="entry name" value="WH-like_DNA-bd_sf"/>
</dbReference>
<feature type="domain" description="PTS EIIB type-2" evidence="7">
    <location>
        <begin position="417"/>
        <end position="506"/>
    </location>
</feature>
<dbReference type="GO" id="GO:0008982">
    <property type="term" value="F:protein-N(PI)-phosphohistidine-sugar phosphotransferase activity"/>
    <property type="evidence" value="ECO:0007669"/>
    <property type="project" value="InterPro"/>
</dbReference>
<name>A0A6N8CQR1_9BACI</name>
<dbReference type="Proteomes" id="UP000440978">
    <property type="component" value="Unassembled WGS sequence"/>
</dbReference>
<dbReference type="GO" id="GO:0006355">
    <property type="term" value="P:regulation of DNA-templated transcription"/>
    <property type="evidence" value="ECO:0007669"/>
    <property type="project" value="InterPro"/>
</dbReference>
<dbReference type="InterPro" id="IPR016152">
    <property type="entry name" value="PTrfase/Anion_transptr"/>
</dbReference>
<feature type="domain" description="PRD" evidence="8">
    <location>
        <begin position="198"/>
        <end position="306"/>
    </location>
</feature>
<evidence type="ECO:0000256" key="2">
    <source>
        <dbReference type="ARBA" id="ARBA00022737"/>
    </source>
</evidence>
<dbReference type="Gene3D" id="3.40.930.10">
    <property type="entry name" value="Mannitol-specific EII, Chain A"/>
    <property type="match status" value="1"/>
</dbReference>
<dbReference type="Gene3D" id="1.10.10.10">
    <property type="entry name" value="Winged helix-like DNA-binding domain superfamily/Winged helix DNA-binding domain"/>
    <property type="match status" value="1"/>
</dbReference>
<gene>
    <name evidence="9" type="ORF">GMB86_11175</name>
</gene>
<dbReference type="Gene3D" id="3.40.50.2300">
    <property type="match status" value="1"/>
</dbReference>
<accession>A0A6N8CQR1</accession>
<dbReference type="InterPro" id="IPR011608">
    <property type="entry name" value="PRD"/>
</dbReference>
<dbReference type="SUPFAM" id="SSF55804">
    <property type="entry name" value="Phoshotransferase/anion transport protein"/>
    <property type="match status" value="1"/>
</dbReference>
<feature type="domain" description="PTS EIIA type-2" evidence="6">
    <location>
        <begin position="545"/>
        <end position="693"/>
    </location>
</feature>
<dbReference type="InterPro" id="IPR050661">
    <property type="entry name" value="BglG_antiterminators"/>
</dbReference>
<evidence type="ECO:0000256" key="5">
    <source>
        <dbReference type="ARBA" id="ARBA00023163"/>
    </source>
</evidence>
<dbReference type="Gene3D" id="1.10.1790.10">
    <property type="entry name" value="PRD domain"/>
    <property type="match status" value="1"/>
</dbReference>
<dbReference type="GO" id="GO:0009401">
    <property type="term" value="P:phosphoenolpyruvate-dependent sugar phosphotransferase system"/>
    <property type="evidence" value="ECO:0007669"/>
    <property type="project" value="InterPro"/>
</dbReference>
<keyword evidence="4" id="KW-0010">Activator</keyword>
<dbReference type="PROSITE" id="PS51094">
    <property type="entry name" value="PTS_EIIA_TYPE_2"/>
    <property type="match status" value="1"/>
</dbReference>
<feature type="domain" description="PRD" evidence="8">
    <location>
        <begin position="309"/>
        <end position="414"/>
    </location>
</feature>
<dbReference type="Pfam" id="PF08279">
    <property type="entry name" value="HTH_11"/>
    <property type="match status" value="1"/>
</dbReference>
<dbReference type="Pfam" id="PF00874">
    <property type="entry name" value="PRD"/>
    <property type="match status" value="1"/>
</dbReference>
<dbReference type="InterPro" id="IPR036634">
    <property type="entry name" value="PRD_sf"/>
</dbReference>
<sequence length="705" mass="81424">MKWVGKMFIKNREKSILELLLKMGGKHTAISMSTYLHVSVRTINRDLKNIDKILAHYGLQIKKDHDNSISLEGPNKSIFKLTQDLSKIVPLDLSVEQIKLLLLLKLLDQKEPVKLSSLARDLNVSVTTLSNYLDDLSELFTSFDIELIRKRSYGIQLIGEKSSKRKALGQFFLLYFNEQLIESIFQLSSEKLAANDLILHYFKMPYLIDIQNVVNMKLDEENIELVDSDYMAFIMQVCITFQRIESGFYVTEEIKSEDGQLANQRNAYIDKLSEVFHHKYALTLDDNEKNYLIMILKGSKTQRSEAVFYDSVITGRAVKNLIQCVSKQYHLDLMNDFTLFQGLMAHIEPSLFRIKKNMGIYNPMTDQIKRQYPILFNTIKHYLGFVFKDLQFPDDEIAYIVLHFGSVLELRRTTILVRTLVVCPTGIGSSKMLVTRLKKEIPYLSSVEVSSIQDLKDINVNQFDMILSTVHLPIKDKPYIYVNPLLSKEDVKNIELYVQEHVEQMRLAAATTENIESTQLNHSTYESGLLENLMDDMYELQYNIRLLLKHTRVYEISTTEDYQSCLLSMVDQCVSDGILDDRDTVFRKLLDREQQAGLGIPDTNMALFHCKDKSVKSLVFHIGHLNRDYTLIGMDGKPMPIQNLMLLLAPEKLTPLQLEIISNVSSSIVEDRESTLIYSSANEKMIQSKLEQSFYTFIKNKMMRE</sequence>
<dbReference type="InterPro" id="IPR036095">
    <property type="entry name" value="PTS_EIIB-like_sf"/>
</dbReference>
<dbReference type="InterPro" id="IPR013011">
    <property type="entry name" value="PTS_EIIB_2"/>
</dbReference>
<keyword evidence="1" id="KW-0808">Transferase</keyword>
<dbReference type="PANTHER" id="PTHR30185:SF18">
    <property type="entry name" value="TRANSCRIPTIONAL REGULATOR MTLR"/>
    <property type="match status" value="1"/>
</dbReference>
<proteinExistence type="predicted"/>
<dbReference type="Pfam" id="PF05043">
    <property type="entry name" value="Mga"/>
    <property type="match status" value="1"/>
</dbReference>
<evidence type="ECO:0000256" key="1">
    <source>
        <dbReference type="ARBA" id="ARBA00022679"/>
    </source>
</evidence>
<keyword evidence="2" id="KW-0677">Repeat</keyword>
<dbReference type="InterPro" id="IPR002178">
    <property type="entry name" value="PTS_EIIA_type-2_dom"/>
</dbReference>
<evidence type="ECO:0000259" key="6">
    <source>
        <dbReference type="PROSITE" id="PS51094"/>
    </source>
</evidence>
<dbReference type="PANTHER" id="PTHR30185">
    <property type="entry name" value="CRYPTIC BETA-GLUCOSIDE BGL OPERON ANTITERMINATOR"/>
    <property type="match status" value="1"/>
</dbReference>